<protein>
    <submittedName>
        <fullName evidence="1">Putative ArsR family transcriptional regulator</fullName>
    </submittedName>
</protein>
<dbReference type="EMBL" id="JAASRS010000001">
    <property type="protein sequence ID" value="NIK15311.1"/>
    <property type="molecule type" value="Genomic_DNA"/>
</dbReference>
<sequence length="78" mass="9209">MMNKMQLLDKLKTVVETGDTEKIRQFLDSEEGKEIRQELEKVVSKVCESIREIVAYLYKVFKENEEPTLSLLEENKKD</sequence>
<evidence type="ECO:0000313" key="1">
    <source>
        <dbReference type="EMBL" id="NIK15311.1"/>
    </source>
</evidence>
<comment type="caution">
    <text evidence="1">The sequence shown here is derived from an EMBL/GenBank/DDBJ whole genome shotgun (WGS) entry which is preliminary data.</text>
</comment>
<gene>
    <name evidence="1" type="ORF">BDD39_001821</name>
</gene>
<accession>A0A846ME66</accession>
<dbReference type="Proteomes" id="UP000532769">
    <property type="component" value="Unassembled WGS sequence"/>
</dbReference>
<proteinExistence type="predicted"/>
<dbReference type="AlphaFoldDB" id="A0A846ME66"/>
<keyword evidence="2" id="KW-1185">Reference proteome</keyword>
<name>A0A846ME66_9BACL</name>
<evidence type="ECO:0000313" key="2">
    <source>
        <dbReference type="Proteomes" id="UP000532769"/>
    </source>
</evidence>
<dbReference type="RefSeq" id="WP_166910120.1">
    <property type="nucleotide sequence ID" value="NZ_JAASRS010000001.1"/>
</dbReference>
<reference evidence="1 2" key="1">
    <citation type="submission" date="2020-03" db="EMBL/GenBank/DDBJ databases">
        <title>Genomic Encyclopedia of Archaeal and Bacterial Type Strains, Phase II (KMG-II): from individual species to whole genera.</title>
        <authorList>
            <person name="Goeker M."/>
        </authorList>
    </citation>
    <scope>NUCLEOTIDE SEQUENCE [LARGE SCALE GENOMIC DNA]</scope>
    <source>
        <strain evidence="1 2">DSM 4749</strain>
    </source>
</reference>
<organism evidence="1 2">
    <name type="scientific">Saccharococcus thermophilus</name>
    <dbReference type="NCBI Taxonomy" id="29396"/>
    <lineage>
        <taxon>Bacteria</taxon>
        <taxon>Bacillati</taxon>
        <taxon>Bacillota</taxon>
        <taxon>Bacilli</taxon>
        <taxon>Bacillales</taxon>
        <taxon>Anoxybacillaceae</taxon>
        <taxon>Saccharococcus</taxon>
    </lineage>
</organism>